<gene>
    <name evidence="1" type="ORF">U2I54_16620</name>
</gene>
<evidence type="ECO:0000313" key="1">
    <source>
        <dbReference type="EMBL" id="MDZ5608649.1"/>
    </source>
</evidence>
<reference evidence="2" key="1">
    <citation type="submission" date="2023-11" db="EMBL/GenBank/DDBJ databases">
        <title>Genome Sequence of Bacillus pseudomycoides stain BUPM19.</title>
        <authorList>
            <person name="Farhat A."/>
        </authorList>
    </citation>
    <scope>NUCLEOTIDE SEQUENCE [LARGE SCALE GENOMIC DNA]</scope>
    <source>
        <strain evidence="2">BUPM19</strain>
    </source>
</reference>
<name>A0ABU5JYW1_9BACI</name>
<sequence>MDAAVAEATSLMKTDKMREMTPSEVSELAQYLDITKESELKGPFLINRDLICTNCNRRLTFLDFVKTAVEVESGFHSKNLIADILCGRNGHWITIGGKNAERIVTCSNCEYDIEYPGHEYTGKNYRYA</sequence>
<comment type="caution">
    <text evidence="1">The sequence shown here is derived from an EMBL/GenBank/DDBJ whole genome shotgun (WGS) entry which is preliminary data.</text>
</comment>
<dbReference type="RefSeq" id="WP_374218354.1">
    <property type="nucleotide sequence ID" value="NZ_JAXOVW010000036.1"/>
</dbReference>
<organism evidence="1 2">
    <name type="scientific">Bacillus bingmayongensis</name>
    <dbReference type="NCBI Taxonomy" id="1150157"/>
    <lineage>
        <taxon>Bacteria</taxon>
        <taxon>Bacillati</taxon>
        <taxon>Bacillota</taxon>
        <taxon>Bacilli</taxon>
        <taxon>Bacillales</taxon>
        <taxon>Bacillaceae</taxon>
        <taxon>Bacillus</taxon>
    </lineage>
</organism>
<evidence type="ECO:0000313" key="2">
    <source>
        <dbReference type="Proteomes" id="UP001291930"/>
    </source>
</evidence>
<keyword evidence="2" id="KW-1185">Reference proteome</keyword>
<proteinExistence type="predicted"/>
<protein>
    <submittedName>
        <fullName evidence="1">Uncharacterized protein</fullName>
    </submittedName>
</protein>
<dbReference type="EMBL" id="JAXOVW010000036">
    <property type="protein sequence ID" value="MDZ5608649.1"/>
    <property type="molecule type" value="Genomic_DNA"/>
</dbReference>
<dbReference type="Proteomes" id="UP001291930">
    <property type="component" value="Unassembled WGS sequence"/>
</dbReference>
<accession>A0ABU5JYW1</accession>